<evidence type="ECO:0000256" key="2">
    <source>
        <dbReference type="SAM" id="Phobius"/>
    </source>
</evidence>
<feature type="transmembrane region" description="Helical" evidence="2">
    <location>
        <begin position="200"/>
        <end position="223"/>
    </location>
</feature>
<name>A6XHK2_9GAMA</name>
<keyword evidence="2" id="KW-0472">Membrane</keyword>
<feature type="region of interest" description="Disordered" evidence="1">
    <location>
        <begin position="332"/>
        <end position="355"/>
    </location>
</feature>
<keyword evidence="2" id="KW-0812">Transmembrane</keyword>
<proteinExistence type="predicted"/>
<dbReference type="Pfam" id="PF00606">
    <property type="entry name" value="Glycoprotein_B"/>
    <property type="match status" value="1"/>
</dbReference>
<protein>
    <submittedName>
        <fullName evidence="4">Glycoprotein B</fullName>
    </submittedName>
</protein>
<dbReference type="Gene3D" id="6.10.250.3280">
    <property type="match status" value="1"/>
</dbReference>
<dbReference type="Gene3D" id="2.30.30.1230">
    <property type="match status" value="1"/>
</dbReference>
<organism evidence="4">
    <name type="scientific">Eptesicus serotinus rhadinovirus 1</name>
    <dbReference type="NCBI Taxonomy" id="397104"/>
    <lineage>
        <taxon>Viruses</taxon>
        <taxon>Duplodnaviria</taxon>
        <taxon>Heunggongvirae</taxon>
        <taxon>Peploviricota</taxon>
        <taxon>Herviviricetes</taxon>
        <taxon>Herpesvirales</taxon>
        <taxon>Orthoherpesviridae</taxon>
        <taxon>Gammaherpesvirinae</taxon>
        <taxon>Rhadinovirus</taxon>
    </lineage>
</organism>
<evidence type="ECO:0000256" key="1">
    <source>
        <dbReference type="SAM" id="MobiDB-lite"/>
    </source>
</evidence>
<feature type="transmembrane region" description="Helical" evidence="2">
    <location>
        <begin position="229"/>
        <end position="246"/>
    </location>
</feature>
<evidence type="ECO:0000313" key="4">
    <source>
        <dbReference type="EMBL" id="ABR80649.1"/>
    </source>
</evidence>
<reference evidence="4" key="1">
    <citation type="journal article" date="2007" name="J. Gen. Virol.">
        <title>Discovery of herpesviruses in bats.</title>
        <authorList>
            <person name="Wibbelt G."/>
            <person name="Kurth A."/>
            <person name="Yasmum N."/>
            <person name="Bannert M."/>
            <person name="Nagel S."/>
            <person name="Nitsche A."/>
            <person name="Ehlers B."/>
        </authorList>
    </citation>
    <scope>NUCLEOTIDE SEQUENCE</scope>
</reference>
<dbReference type="SUPFAM" id="SSF161008">
    <property type="entry name" value="Viral glycoprotein ectodomain-like"/>
    <property type="match status" value="1"/>
</dbReference>
<sequence>SALYNRPVSAKHMGDVISVTQCVDVDQRSVSLYSTLFVPNNKDLCYSRPLVSFKFVNGSTVFTGQLGPRNEILLSTSLVEQCQPKSEHYFQAGDQLHIFRDYLHVGTKPVKNISTLDTFIALNLTFIENIDFQVVELYSKEEKRMSNVFDIETMFREYNYYTHKLSGIRKDLDNSLENNRDAIIHAFSNILEDLGNIGHVVVNIASSVVGLFGSIVTGFINFIKNPFGGMLMIGLIIGVVVLVLYLSRRTNQMYSAPIRMMFPDVDSAPTRSKVKPIDDDQLQSILLAMHNLQQQEHKKRVAEQAARRGPIGAAVVGLSNTLRNRFQGYKRLEPTGGEEETAREPSLAFNNDSYTDDSGEAHNYYSSYATANDGVKSGIKGGGSTGETSV</sequence>
<evidence type="ECO:0000259" key="3">
    <source>
        <dbReference type="Pfam" id="PF00606"/>
    </source>
</evidence>
<dbReference type="EMBL" id="DQ788623">
    <property type="protein sequence ID" value="ABR80649.1"/>
    <property type="molecule type" value="Genomic_DNA"/>
</dbReference>
<keyword evidence="2" id="KW-1133">Transmembrane helix</keyword>
<feature type="non-terminal residue" evidence="4">
    <location>
        <position position="1"/>
    </location>
</feature>
<feature type="domain" description="Herpesvirus glycoprotein B ectodomain C-terminal" evidence="3">
    <location>
        <begin position="1"/>
        <end position="173"/>
    </location>
</feature>
<dbReference type="InterPro" id="IPR055341">
    <property type="entry name" value="Glycoprotein_B_ecto_C"/>
</dbReference>
<accession>A6XHK2</accession>